<proteinExistence type="predicted"/>
<keyword evidence="1" id="KW-1133">Transmembrane helix</keyword>
<dbReference type="OrthoDB" id="9776609at2"/>
<evidence type="ECO:0000313" key="4">
    <source>
        <dbReference type="Proteomes" id="UP000321525"/>
    </source>
</evidence>
<dbReference type="InterPro" id="IPR005625">
    <property type="entry name" value="PepSY-ass_TM"/>
</dbReference>
<feature type="transmembrane region" description="Helical" evidence="1">
    <location>
        <begin position="12"/>
        <end position="36"/>
    </location>
</feature>
<evidence type="ECO:0000313" key="5">
    <source>
        <dbReference type="Proteomes" id="UP000321917"/>
    </source>
</evidence>
<dbReference type="Proteomes" id="UP000321917">
    <property type="component" value="Unassembled WGS sequence"/>
</dbReference>
<dbReference type="PANTHER" id="PTHR34219">
    <property type="entry name" value="IRON-REGULATED INNER MEMBRANE PROTEIN-RELATED"/>
    <property type="match status" value="1"/>
</dbReference>
<evidence type="ECO:0000256" key="1">
    <source>
        <dbReference type="SAM" id="Phobius"/>
    </source>
</evidence>
<evidence type="ECO:0000313" key="2">
    <source>
        <dbReference type="EMBL" id="TWX61069.1"/>
    </source>
</evidence>
<sequence length="361" mass="41977">MILLKLILRRIHLILALASGLFLINLSITGALLIYAKEIQTIINPQYWLLGDNHSNKKQHLLTLSELTAKIEQQTVQKIQFIQPEENRQIAWQVRLENKHYLSINPYTAEILLAYEFSDTFYGFTMSWHRWLLYTNDTNEKPMQLWVSIASLVFIIELIIGFTLWVKPKHRLKRLNVRWKAKNKIRFTQLHGTIGVIFCFPLILISFSGIAFFWQDATKQIIESLSFSKIQQHNYQHQLFSNKAPQLDKAYNVAKAALADGKVFRIYLPSNAGTPLALRIEMPNESHASSWSWANPYTGELLSSFDASETSVATQVWNFKYKFHIGEFIGWPVKVLWLLISLMPCFFILSGIYLWVKRKPT</sequence>
<reference evidence="3 5" key="1">
    <citation type="submission" date="2019-07" db="EMBL/GenBank/DDBJ databases">
        <title>Genomes of sea-ice associated Colwellia species.</title>
        <authorList>
            <person name="Bowman J.P."/>
        </authorList>
    </citation>
    <scope>NUCLEOTIDE SEQUENCE [LARGE SCALE GENOMIC DNA]</scope>
    <source>
        <strain evidence="2 4">ACAM 607</strain>
        <strain evidence="3 5">IC036</strain>
    </source>
</reference>
<name>A0A5C6QP30_9GAMM</name>
<dbReference type="Pfam" id="PF03929">
    <property type="entry name" value="PepSY_TM"/>
    <property type="match status" value="1"/>
</dbReference>
<feature type="transmembrane region" description="Helical" evidence="1">
    <location>
        <begin position="145"/>
        <end position="166"/>
    </location>
</feature>
<keyword evidence="4" id="KW-1185">Reference proteome</keyword>
<gene>
    <name evidence="2" type="ORF">ESZ26_06695</name>
    <name evidence="3" type="ORF">ESZ27_04185</name>
</gene>
<comment type="caution">
    <text evidence="3">The sequence shown here is derived from an EMBL/GenBank/DDBJ whole genome shotgun (WGS) entry which is preliminary data.</text>
</comment>
<accession>A0A5C6QP30</accession>
<organism evidence="3 5">
    <name type="scientific">Colwellia hornerae</name>
    <dbReference type="NCBI Taxonomy" id="89402"/>
    <lineage>
        <taxon>Bacteria</taxon>
        <taxon>Pseudomonadati</taxon>
        <taxon>Pseudomonadota</taxon>
        <taxon>Gammaproteobacteria</taxon>
        <taxon>Alteromonadales</taxon>
        <taxon>Colwelliaceae</taxon>
        <taxon>Colwellia</taxon>
    </lineage>
</organism>
<protein>
    <submittedName>
        <fullName evidence="3">PepSY domain-containing protein</fullName>
    </submittedName>
</protein>
<feature type="transmembrane region" description="Helical" evidence="1">
    <location>
        <begin position="335"/>
        <end position="356"/>
    </location>
</feature>
<dbReference type="EMBL" id="VOLR01000007">
    <property type="protein sequence ID" value="TWX61069.1"/>
    <property type="molecule type" value="Genomic_DNA"/>
</dbReference>
<dbReference type="Proteomes" id="UP000321525">
    <property type="component" value="Unassembled WGS sequence"/>
</dbReference>
<feature type="transmembrane region" description="Helical" evidence="1">
    <location>
        <begin position="187"/>
        <end position="214"/>
    </location>
</feature>
<keyword evidence="1" id="KW-0472">Membrane</keyword>
<evidence type="ECO:0000313" key="3">
    <source>
        <dbReference type="EMBL" id="TWX70322.1"/>
    </source>
</evidence>
<dbReference type="EMBL" id="VOLQ01000005">
    <property type="protein sequence ID" value="TWX70322.1"/>
    <property type="molecule type" value="Genomic_DNA"/>
</dbReference>
<dbReference type="AlphaFoldDB" id="A0A5C6QP30"/>
<keyword evidence="1" id="KW-0812">Transmembrane</keyword>